<name>A0ABQ9DKC4_9PASS</name>
<accession>A0ABQ9DKC4</accession>
<dbReference type="Proteomes" id="UP001145742">
    <property type="component" value="Unassembled WGS sequence"/>
</dbReference>
<proteinExistence type="predicted"/>
<protein>
    <submittedName>
        <fullName evidence="2">Uncharacterized protein</fullName>
    </submittedName>
</protein>
<organism evidence="2 3">
    <name type="scientific">Willisornis vidua</name>
    <name type="common">Xingu scale-backed antbird</name>
    <dbReference type="NCBI Taxonomy" id="1566151"/>
    <lineage>
        <taxon>Eukaryota</taxon>
        <taxon>Metazoa</taxon>
        <taxon>Chordata</taxon>
        <taxon>Craniata</taxon>
        <taxon>Vertebrata</taxon>
        <taxon>Euteleostomi</taxon>
        <taxon>Archelosauria</taxon>
        <taxon>Archosauria</taxon>
        <taxon>Dinosauria</taxon>
        <taxon>Saurischia</taxon>
        <taxon>Theropoda</taxon>
        <taxon>Coelurosauria</taxon>
        <taxon>Aves</taxon>
        <taxon>Neognathae</taxon>
        <taxon>Neoaves</taxon>
        <taxon>Telluraves</taxon>
        <taxon>Australaves</taxon>
        <taxon>Passeriformes</taxon>
        <taxon>Thamnophilidae</taxon>
        <taxon>Willisornis</taxon>
    </lineage>
</organism>
<dbReference type="EMBL" id="WHWB01033277">
    <property type="protein sequence ID" value="KAJ7420837.1"/>
    <property type="molecule type" value="Genomic_DNA"/>
</dbReference>
<evidence type="ECO:0000313" key="3">
    <source>
        <dbReference type="Proteomes" id="UP001145742"/>
    </source>
</evidence>
<sequence>MKVVNGLEYKSDEEQLRKLELFSLEKGCLGKTLLRYNYLKGGHSEVDVSLFFQSQLRKTDALPHSSVTGYVKDKSSDSPNKYRDNPAD</sequence>
<gene>
    <name evidence="2" type="ORF">WISP_46298</name>
</gene>
<evidence type="ECO:0000313" key="2">
    <source>
        <dbReference type="EMBL" id="KAJ7420837.1"/>
    </source>
</evidence>
<keyword evidence="3" id="KW-1185">Reference proteome</keyword>
<feature type="compositionally biased region" description="Basic and acidic residues" evidence="1">
    <location>
        <begin position="71"/>
        <end position="88"/>
    </location>
</feature>
<evidence type="ECO:0000256" key="1">
    <source>
        <dbReference type="SAM" id="MobiDB-lite"/>
    </source>
</evidence>
<reference evidence="2" key="1">
    <citation type="submission" date="2019-10" db="EMBL/GenBank/DDBJ databases">
        <authorList>
            <person name="Soares A.E.R."/>
            <person name="Aleixo A."/>
            <person name="Schneider P."/>
            <person name="Miyaki C.Y."/>
            <person name="Schneider M.P."/>
            <person name="Mello C."/>
            <person name="Vasconcelos A.T.R."/>
        </authorList>
    </citation>
    <scope>NUCLEOTIDE SEQUENCE</scope>
    <source>
        <tissue evidence="2">Muscle</tissue>
    </source>
</reference>
<feature type="region of interest" description="Disordered" evidence="1">
    <location>
        <begin position="67"/>
        <end position="88"/>
    </location>
</feature>
<comment type="caution">
    <text evidence="2">The sequence shown here is derived from an EMBL/GenBank/DDBJ whole genome shotgun (WGS) entry which is preliminary data.</text>
</comment>